<reference evidence="12" key="2">
    <citation type="journal article" date="2018" name="Nat. Commun.">
        <title>Extreme sensitivity to ultraviolet light in the fungal pathogen causing white-nose syndrome of bats.</title>
        <authorList>
            <person name="Palmer J.M."/>
            <person name="Drees K.P."/>
            <person name="Foster J.T."/>
            <person name="Lindner D.L."/>
        </authorList>
    </citation>
    <scope>NUCLEOTIDE SEQUENCE [LARGE SCALE GENOMIC DNA]</scope>
    <source>
        <strain evidence="12">UAMH 10579</strain>
    </source>
</reference>
<name>A0A1B8GWQ4_9PEZI</name>
<dbReference type="EC" id="3.1.1.73" evidence="2"/>
<dbReference type="PANTHER" id="PTHR38050">
    <property type="match status" value="1"/>
</dbReference>
<keyword evidence="6" id="KW-0378">Hydrolase</keyword>
<protein>
    <recommendedName>
        <fullName evidence="2">feruloyl esterase</fullName>
        <ecNumber evidence="2">3.1.1.73</ecNumber>
    </recommendedName>
</protein>
<evidence type="ECO:0000256" key="1">
    <source>
        <dbReference type="ARBA" id="ARBA00004613"/>
    </source>
</evidence>
<gene>
    <name evidence="11" type="ORF">VE01_01618</name>
</gene>
<keyword evidence="8" id="KW-0624">Polysaccharide degradation</keyword>
<keyword evidence="3" id="KW-0964">Secreted</keyword>
<dbReference type="RefSeq" id="XP_018133981.1">
    <property type="nucleotide sequence ID" value="XM_018271137.1"/>
</dbReference>
<dbReference type="Pfam" id="PF00756">
    <property type="entry name" value="Esterase"/>
    <property type="match status" value="1"/>
</dbReference>
<dbReference type="Gene3D" id="3.40.50.1820">
    <property type="entry name" value="alpha/beta hydrolase"/>
    <property type="match status" value="1"/>
</dbReference>
<evidence type="ECO:0000256" key="4">
    <source>
        <dbReference type="ARBA" id="ARBA00022651"/>
    </source>
</evidence>
<keyword evidence="5 10" id="KW-0732">Signal</keyword>
<evidence type="ECO:0000256" key="5">
    <source>
        <dbReference type="ARBA" id="ARBA00022729"/>
    </source>
</evidence>
<dbReference type="GO" id="GO:0030600">
    <property type="term" value="F:feruloyl esterase activity"/>
    <property type="evidence" value="ECO:0007669"/>
    <property type="project" value="UniProtKB-EC"/>
</dbReference>
<dbReference type="EMBL" id="KV460209">
    <property type="protein sequence ID" value="OBU00249.1"/>
    <property type="molecule type" value="Genomic_DNA"/>
</dbReference>
<evidence type="ECO:0000256" key="10">
    <source>
        <dbReference type="SAM" id="SignalP"/>
    </source>
</evidence>
<comment type="subcellular location">
    <subcellularLocation>
        <location evidence="1">Secreted</location>
    </subcellularLocation>
</comment>
<dbReference type="InterPro" id="IPR029058">
    <property type="entry name" value="AB_hydrolase_fold"/>
</dbReference>
<evidence type="ECO:0000256" key="3">
    <source>
        <dbReference type="ARBA" id="ARBA00022525"/>
    </source>
</evidence>
<dbReference type="STRING" id="342668.A0A1B8GWQ4"/>
<keyword evidence="4" id="KW-0858">Xylan degradation</keyword>
<dbReference type="Proteomes" id="UP000091956">
    <property type="component" value="Unassembled WGS sequence"/>
</dbReference>
<evidence type="ECO:0000256" key="6">
    <source>
        <dbReference type="ARBA" id="ARBA00022801"/>
    </source>
</evidence>
<sequence length="324" mass="34726">MIFSNPLAGATLVFLLAAETGAAAVPLQERAGAGCGIVRDFKGDTHTGKTIESGGLQRVYDVYLPPNYDENMPTPLIISYHGANGNSAKQRALDRFDDHTWNPDHIVVWPNGYNGFWEGPTYAPPGVSDKKFTSDLIAHLRTAFCIDDARIYAAGKSNGGGFTGTLACSPDHGANFAAVAACAGAFYTDVVQDPNNSCHPSRSPFPILEFHGSVDGTIPYLPTKNGSGGPLPKIPDWLSTWGQRNGCAANYKPTVSQLNGDKTVQKTLYTCNGTNVVTGYLIDGMDHSWPSTTRNSDQDSHGDKPVSINASPMILDFFRGIKKP</sequence>
<accession>A0A1B8GWQ4</accession>
<evidence type="ECO:0000256" key="2">
    <source>
        <dbReference type="ARBA" id="ARBA00013091"/>
    </source>
</evidence>
<dbReference type="GeneID" id="28835004"/>
<dbReference type="GO" id="GO:0045493">
    <property type="term" value="P:xylan catabolic process"/>
    <property type="evidence" value="ECO:0007669"/>
    <property type="project" value="UniProtKB-KW"/>
</dbReference>
<dbReference type="InterPro" id="IPR000801">
    <property type="entry name" value="Esterase-like"/>
</dbReference>
<evidence type="ECO:0000256" key="9">
    <source>
        <dbReference type="ARBA" id="ARBA00034075"/>
    </source>
</evidence>
<comment type="catalytic activity">
    <reaction evidence="9">
        <text>feruloyl-polysaccharide + H2O = ferulate + polysaccharide.</text>
        <dbReference type="EC" id="3.1.1.73"/>
    </reaction>
</comment>
<keyword evidence="7" id="KW-0119">Carbohydrate metabolism</keyword>
<evidence type="ECO:0000313" key="11">
    <source>
        <dbReference type="EMBL" id="OBU00249.1"/>
    </source>
</evidence>
<dbReference type="InterPro" id="IPR043595">
    <property type="entry name" value="FaeB/C/D"/>
</dbReference>
<dbReference type="OrthoDB" id="424610at2759"/>
<feature type="signal peptide" evidence="10">
    <location>
        <begin position="1"/>
        <end position="24"/>
    </location>
</feature>
<evidence type="ECO:0000313" key="12">
    <source>
        <dbReference type="Proteomes" id="UP000091956"/>
    </source>
</evidence>
<evidence type="ECO:0000256" key="8">
    <source>
        <dbReference type="ARBA" id="ARBA00023326"/>
    </source>
</evidence>
<organism evidence="11 12">
    <name type="scientific">Pseudogymnoascus verrucosus</name>
    <dbReference type="NCBI Taxonomy" id="342668"/>
    <lineage>
        <taxon>Eukaryota</taxon>
        <taxon>Fungi</taxon>
        <taxon>Dikarya</taxon>
        <taxon>Ascomycota</taxon>
        <taxon>Pezizomycotina</taxon>
        <taxon>Leotiomycetes</taxon>
        <taxon>Thelebolales</taxon>
        <taxon>Thelebolaceae</taxon>
        <taxon>Pseudogymnoascus</taxon>
    </lineage>
</organism>
<reference evidence="11 12" key="1">
    <citation type="submission" date="2016-03" db="EMBL/GenBank/DDBJ databases">
        <title>Comparative genomics of Pseudogymnoascus destructans, the fungus causing white-nose syndrome of bats.</title>
        <authorList>
            <person name="Palmer J.M."/>
            <person name="Drees K.P."/>
            <person name="Foster J.T."/>
            <person name="Lindner D.L."/>
        </authorList>
    </citation>
    <scope>NUCLEOTIDE SEQUENCE [LARGE SCALE GENOMIC DNA]</scope>
    <source>
        <strain evidence="11 12">UAMH 10579</strain>
    </source>
</reference>
<dbReference type="GO" id="GO:0005576">
    <property type="term" value="C:extracellular region"/>
    <property type="evidence" value="ECO:0007669"/>
    <property type="project" value="UniProtKB-SubCell"/>
</dbReference>
<dbReference type="SUPFAM" id="SSF53474">
    <property type="entry name" value="alpha/beta-Hydrolases"/>
    <property type="match status" value="1"/>
</dbReference>
<dbReference type="PANTHER" id="PTHR38050:SF2">
    <property type="entry name" value="FERULOYL ESTERASE C-RELATED"/>
    <property type="match status" value="1"/>
</dbReference>
<evidence type="ECO:0000256" key="7">
    <source>
        <dbReference type="ARBA" id="ARBA00023277"/>
    </source>
</evidence>
<keyword evidence="12" id="KW-1185">Reference proteome</keyword>
<dbReference type="AlphaFoldDB" id="A0A1B8GWQ4"/>
<proteinExistence type="predicted"/>
<feature type="chain" id="PRO_5008609206" description="feruloyl esterase" evidence="10">
    <location>
        <begin position="25"/>
        <end position="324"/>
    </location>
</feature>